<proteinExistence type="predicted"/>
<evidence type="ECO:0000256" key="6">
    <source>
        <dbReference type="ARBA" id="ARBA00023136"/>
    </source>
</evidence>
<evidence type="ECO:0000256" key="4">
    <source>
        <dbReference type="ARBA" id="ARBA00022692"/>
    </source>
</evidence>
<organism evidence="9 10">
    <name type="scientific">Sporosarcina newyorkensis</name>
    <dbReference type="NCBI Taxonomy" id="759851"/>
    <lineage>
        <taxon>Bacteria</taxon>
        <taxon>Bacillati</taxon>
        <taxon>Bacillota</taxon>
        <taxon>Bacilli</taxon>
        <taxon>Bacillales</taxon>
        <taxon>Caryophanaceae</taxon>
        <taxon>Sporosarcina</taxon>
    </lineage>
</organism>
<protein>
    <submittedName>
        <fullName evidence="9">TRAP transporter, DctM subunit</fullName>
    </submittedName>
</protein>
<feature type="transmembrane region" description="Helical" evidence="7">
    <location>
        <begin position="393"/>
        <end position="415"/>
    </location>
</feature>
<feature type="transmembrane region" description="Helical" evidence="7">
    <location>
        <begin position="242"/>
        <end position="257"/>
    </location>
</feature>
<feature type="transmembrane region" description="Helical" evidence="7">
    <location>
        <begin position="6"/>
        <end position="36"/>
    </location>
</feature>
<feature type="transmembrane region" description="Helical" evidence="7">
    <location>
        <begin position="48"/>
        <end position="71"/>
    </location>
</feature>
<keyword evidence="4 7" id="KW-0812">Transmembrane</keyword>
<evidence type="ECO:0000256" key="2">
    <source>
        <dbReference type="ARBA" id="ARBA00022475"/>
    </source>
</evidence>
<dbReference type="Proteomes" id="UP000190042">
    <property type="component" value="Unassembled WGS sequence"/>
</dbReference>
<evidence type="ECO:0000259" key="8">
    <source>
        <dbReference type="Pfam" id="PF06808"/>
    </source>
</evidence>
<name>A0A1T4XZ43_9BACL</name>
<evidence type="ECO:0000313" key="9">
    <source>
        <dbReference type="EMBL" id="SKA94809.1"/>
    </source>
</evidence>
<dbReference type="GO" id="GO:0022857">
    <property type="term" value="F:transmembrane transporter activity"/>
    <property type="evidence" value="ECO:0007669"/>
    <property type="project" value="TreeGrafter"/>
</dbReference>
<accession>A0A1T4XZ43</accession>
<dbReference type="AlphaFoldDB" id="A0A1T4XZ43"/>
<keyword evidence="10" id="KW-1185">Reference proteome</keyword>
<feature type="domain" description="TRAP C4-dicarboxylate transport system permease DctM subunit" evidence="8">
    <location>
        <begin position="7"/>
        <end position="416"/>
    </location>
</feature>
<dbReference type="NCBIfam" id="TIGR00786">
    <property type="entry name" value="dctM"/>
    <property type="match status" value="1"/>
</dbReference>
<reference evidence="10" key="1">
    <citation type="submission" date="2017-02" db="EMBL/GenBank/DDBJ databases">
        <authorList>
            <person name="Varghese N."/>
            <person name="Submissions S."/>
        </authorList>
    </citation>
    <scope>NUCLEOTIDE SEQUENCE [LARGE SCALE GENOMIC DNA]</scope>
    <source>
        <strain evidence="10">DSM 23966</strain>
    </source>
</reference>
<sequence length="425" mass="45019">MIALFAVILLLVFLAIGVPIGFVLILVGSLGLWIINGYDSLMAVLTSIGYRSVSNFTFTTIPLFILMAHFLSKSGIADNLFGSMLKWIGHLPGGAGVATVFSSAGFGALSGSSLAATSTMSQIAIPQMVKAKYSEQFSAGLIASCTGTLAVLIPPSIPLILYGIQTETSVGQLLMAGILPGILLAILVCAFVIASSLKNNTMVDKASWAERLNSIKPVFPSAILITLVISTLYLGIATSTEIAAFGAFGALAIGIALKRLNKEKIYESLVTTIKQTSMIFLIVIGANIFATFIAFTQSGVKVINLIVGSGASPYTILFLIILIYLVLGLFLDLIASLLITLPVVFPLIIQLGFDPIWFGIILVLLLEIGLVTPPVGLNLFITSEHAKIPVQKVFVGSIPFIGILLLTIVILIVFPEVVLYLPGKM</sequence>
<evidence type="ECO:0000313" key="10">
    <source>
        <dbReference type="Proteomes" id="UP000190042"/>
    </source>
</evidence>
<feature type="transmembrane region" description="Helical" evidence="7">
    <location>
        <begin position="357"/>
        <end position="381"/>
    </location>
</feature>
<feature type="transmembrane region" description="Helical" evidence="7">
    <location>
        <begin position="278"/>
        <end position="296"/>
    </location>
</feature>
<dbReference type="PIRSF" id="PIRSF006066">
    <property type="entry name" value="HI0050"/>
    <property type="match status" value="1"/>
</dbReference>
<keyword evidence="3" id="KW-0997">Cell inner membrane</keyword>
<feature type="transmembrane region" description="Helical" evidence="7">
    <location>
        <begin position="137"/>
        <end position="161"/>
    </location>
</feature>
<evidence type="ECO:0000256" key="7">
    <source>
        <dbReference type="SAM" id="Phobius"/>
    </source>
</evidence>
<comment type="subcellular location">
    <subcellularLocation>
        <location evidence="1">Cell inner membrane</location>
        <topology evidence="1">Multi-pass membrane protein</topology>
    </subcellularLocation>
</comment>
<dbReference type="PANTHER" id="PTHR33362:SF5">
    <property type="entry name" value="C4-DICARBOXYLATE TRAP TRANSPORTER LARGE PERMEASE PROTEIN DCTM"/>
    <property type="match status" value="1"/>
</dbReference>
<dbReference type="PANTHER" id="PTHR33362">
    <property type="entry name" value="SIALIC ACID TRAP TRANSPORTER PERMEASE PROTEIN SIAT-RELATED"/>
    <property type="match status" value="1"/>
</dbReference>
<feature type="transmembrane region" description="Helical" evidence="7">
    <location>
        <begin position="218"/>
        <end position="236"/>
    </location>
</feature>
<evidence type="ECO:0000256" key="1">
    <source>
        <dbReference type="ARBA" id="ARBA00004429"/>
    </source>
</evidence>
<keyword evidence="5 7" id="KW-1133">Transmembrane helix</keyword>
<dbReference type="InterPro" id="IPR004681">
    <property type="entry name" value="TRAP_DctM"/>
</dbReference>
<feature type="transmembrane region" description="Helical" evidence="7">
    <location>
        <begin position="91"/>
        <end position="116"/>
    </location>
</feature>
<dbReference type="RefSeq" id="WP_078817127.1">
    <property type="nucleotide sequence ID" value="NZ_FUYJ01000002.1"/>
</dbReference>
<keyword evidence="6 7" id="KW-0472">Membrane</keyword>
<evidence type="ECO:0000256" key="3">
    <source>
        <dbReference type="ARBA" id="ARBA00022519"/>
    </source>
</evidence>
<dbReference type="Pfam" id="PF06808">
    <property type="entry name" value="DctM"/>
    <property type="match status" value="1"/>
</dbReference>
<dbReference type="EMBL" id="FUYJ01000002">
    <property type="protein sequence ID" value="SKA94809.1"/>
    <property type="molecule type" value="Genomic_DNA"/>
</dbReference>
<keyword evidence="2" id="KW-1003">Cell membrane</keyword>
<dbReference type="InterPro" id="IPR010656">
    <property type="entry name" value="DctM"/>
</dbReference>
<evidence type="ECO:0000256" key="5">
    <source>
        <dbReference type="ARBA" id="ARBA00022989"/>
    </source>
</evidence>
<dbReference type="GO" id="GO:0005886">
    <property type="term" value="C:plasma membrane"/>
    <property type="evidence" value="ECO:0007669"/>
    <property type="project" value="UniProtKB-SubCell"/>
</dbReference>
<feature type="transmembrane region" description="Helical" evidence="7">
    <location>
        <begin position="333"/>
        <end position="351"/>
    </location>
</feature>
<feature type="transmembrane region" description="Helical" evidence="7">
    <location>
        <begin position="302"/>
        <end position="326"/>
    </location>
</feature>
<feature type="transmembrane region" description="Helical" evidence="7">
    <location>
        <begin position="173"/>
        <end position="197"/>
    </location>
</feature>
<gene>
    <name evidence="9" type="ORF">SAMN04244570_1478</name>
</gene>